<dbReference type="InterPro" id="IPR019489">
    <property type="entry name" value="Clp_ATPase_C"/>
</dbReference>
<keyword evidence="4 8" id="KW-0067">ATP-binding</keyword>
<dbReference type="Pfam" id="PF07724">
    <property type="entry name" value="AAA_2"/>
    <property type="match status" value="1"/>
</dbReference>
<evidence type="ECO:0000256" key="4">
    <source>
        <dbReference type="ARBA" id="ARBA00022840"/>
    </source>
</evidence>
<dbReference type="GO" id="GO:0008233">
    <property type="term" value="F:peptidase activity"/>
    <property type="evidence" value="ECO:0007669"/>
    <property type="project" value="UniProtKB-KW"/>
</dbReference>
<feature type="domain" description="AAA+ ATPase" evidence="6">
    <location>
        <begin position="52"/>
        <end position="209"/>
    </location>
</feature>
<dbReference type="InterPro" id="IPR004487">
    <property type="entry name" value="Clp_protease_ATP-bd_su_ClpX"/>
</dbReference>
<feature type="domain" description="Clp ATPase C-terminal" evidence="7">
    <location>
        <begin position="256"/>
        <end position="348"/>
    </location>
</feature>
<dbReference type="GO" id="GO:0016887">
    <property type="term" value="F:ATP hydrolysis activity"/>
    <property type="evidence" value="ECO:0007669"/>
    <property type="project" value="InterPro"/>
</dbReference>
<dbReference type="GO" id="GO:0051301">
    <property type="term" value="P:cell division"/>
    <property type="evidence" value="ECO:0007669"/>
    <property type="project" value="TreeGrafter"/>
</dbReference>
<dbReference type="PANTHER" id="PTHR48102">
    <property type="entry name" value="ATP-DEPENDENT CLP PROTEASE ATP-BINDING SUBUNIT CLPX-LIKE, MITOCHONDRIAL-RELATED"/>
    <property type="match status" value="1"/>
</dbReference>
<reference evidence="8 9" key="1">
    <citation type="submission" date="2013-02" db="EMBL/GenBank/DDBJ databases">
        <authorList>
            <person name="Harkins D.M."/>
            <person name="Durkin A.S."/>
            <person name="Brinkac L.M."/>
            <person name="Haft D.H."/>
            <person name="Selengut J.D."/>
            <person name="Sanka R."/>
            <person name="DePew J."/>
            <person name="Purushe J."/>
            <person name="Haake D.A."/>
            <person name="Matsunaga J."/>
            <person name="Vinetz J.M."/>
            <person name="Sutton G.G."/>
            <person name="Nierman W.C."/>
            <person name="Fouts D.E."/>
        </authorList>
    </citation>
    <scope>NUCLEOTIDE SEQUENCE [LARGE SCALE GENOMIC DNA]</scope>
    <source>
        <strain evidence="8 9">Ecochallenge</strain>
    </source>
</reference>
<dbReference type="GO" id="GO:0140662">
    <property type="term" value="F:ATP-dependent protein folding chaperone"/>
    <property type="evidence" value="ECO:0007669"/>
    <property type="project" value="InterPro"/>
</dbReference>
<organism evidence="8 9">
    <name type="scientific">Leptospira weilii str. Ecochallenge</name>
    <dbReference type="NCBI Taxonomy" id="1049986"/>
    <lineage>
        <taxon>Bacteria</taxon>
        <taxon>Pseudomonadati</taxon>
        <taxon>Spirochaetota</taxon>
        <taxon>Spirochaetia</taxon>
        <taxon>Leptospirales</taxon>
        <taxon>Leptospiraceae</taxon>
        <taxon>Leptospira</taxon>
    </lineage>
</organism>
<keyword evidence="1" id="KW-0479">Metal-binding</keyword>
<dbReference type="Gene3D" id="1.10.8.60">
    <property type="match status" value="1"/>
</dbReference>
<keyword evidence="2" id="KW-0547">Nucleotide-binding</keyword>
<keyword evidence="8" id="KW-0645">Protease</keyword>
<gene>
    <name evidence="8" type="primary">clpX</name>
    <name evidence="8" type="ORF">LEP1GSC043_2598</name>
</gene>
<evidence type="ECO:0000256" key="5">
    <source>
        <dbReference type="ARBA" id="ARBA00023186"/>
    </source>
</evidence>
<evidence type="ECO:0000313" key="8">
    <source>
        <dbReference type="EMBL" id="EMY13395.1"/>
    </source>
</evidence>
<evidence type="ECO:0000313" key="9">
    <source>
        <dbReference type="Proteomes" id="UP000012249"/>
    </source>
</evidence>
<dbReference type="Gene3D" id="3.40.50.300">
    <property type="entry name" value="P-loop containing nucleotide triphosphate hydrolases"/>
    <property type="match status" value="1"/>
</dbReference>
<dbReference type="GO" id="GO:0009376">
    <property type="term" value="C:HslUV protease complex"/>
    <property type="evidence" value="ECO:0007669"/>
    <property type="project" value="TreeGrafter"/>
</dbReference>
<dbReference type="SMART" id="SM00382">
    <property type="entry name" value="AAA"/>
    <property type="match status" value="1"/>
</dbReference>
<dbReference type="SUPFAM" id="SSF52540">
    <property type="entry name" value="P-loop containing nucleoside triphosphate hydrolases"/>
    <property type="match status" value="1"/>
</dbReference>
<evidence type="ECO:0000256" key="2">
    <source>
        <dbReference type="ARBA" id="ARBA00022741"/>
    </source>
</evidence>
<protein>
    <submittedName>
        <fullName evidence="8">ATP-dependent Clp protease, ATP-binding subunit ClpX</fullName>
    </submittedName>
</protein>
<dbReference type="NCBIfam" id="NF003745">
    <property type="entry name" value="PRK05342.1"/>
    <property type="match status" value="1"/>
</dbReference>
<accession>N1UBF6</accession>
<dbReference type="GO" id="GO:0051603">
    <property type="term" value="P:proteolysis involved in protein catabolic process"/>
    <property type="evidence" value="ECO:0007669"/>
    <property type="project" value="TreeGrafter"/>
</dbReference>
<dbReference type="AlphaFoldDB" id="N1UBF6"/>
<name>N1UBF6_9LEPT</name>
<evidence type="ECO:0000256" key="1">
    <source>
        <dbReference type="ARBA" id="ARBA00022723"/>
    </source>
</evidence>
<dbReference type="InterPro" id="IPR050052">
    <property type="entry name" value="ATP-dep_Clp_protease_ClpX"/>
</dbReference>
<sequence>MFNEVPNPVDIKSILDQYVIGQDHAKKALSVAVYNHYKRVNLKEKKSDVEIEKSNILLIGPTGSGKTLLAQTLARIIKVPFAIVDATALTEAGYVGEDVENIILKLIQNADNDIKKAEIGIIYIDEVDKIARKSDSASITRDVSGEGVQQALLKIIEGTVANVPPQGGRKHPHQEYLQVDTKNILFILGGAFVDLPNIIKSRTGVKTIGFGSEEQKTQAESKNNLMEQVIPEDLIKFGLIPEFIGRLPIVATLQELDVNMLKQIFREPKNSVLKQYTRLLELENVKLTFHEDAIDKIAELAIKRESGARGLRAIVENIMLDLMFDIPSRKDIEEVIITAEVITDRVTPTLILKKESKIA</sequence>
<dbReference type="GO" id="GO:0051082">
    <property type="term" value="F:unfolded protein binding"/>
    <property type="evidence" value="ECO:0007669"/>
    <property type="project" value="InterPro"/>
</dbReference>
<dbReference type="FunFam" id="1.10.8.60:FF:000002">
    <property type="entry name" value="ATP-dependent Clp protease ATP-binding subunit ClpX"/>
    <property type="match status" value="1"/>
</dbReference>
<keyword evidence="3" id="KW-0862">Zinc</keyword>
<dbReference type="SMART" id="SM01086">
    <property type="entry name" value="ClpB_D2-small"/>
    <property type="match status" value="1"/>
</dbReference>
<dbReference type="Proteomes" id="UP000012249">
    <property type="component" value="Unassembled WGS sequence"/>
</dbReference>
<comment type="caution">
    <text evidence="8">The sequence shown here is derived from an EMBL/GenBank/DDBJ whole genome shotgun (WGS) entry which is preliminary data.</text>
</comment>
<dbReference type="GO" id="GO:0005524">
    <property type="term" value="F:ATP binding"/>
    <property type="evidence" value="ECO:0007669"/>
    <property type="project" value="UniProtKB-KW"/>
</dbReference>
<evidence type="ECO:0000259" key="7">
    <source>
        <dbReference type="SMART" id="SM01086"/>
    </source>
</evidence>
<evidence type="ECO:0000259" key="6">
    <source>
        <dbReference type="SMART" id="SM00382"/>
    </source>
</evidence>
<dbReference type="PANTHER" id="PTHR48102:SF7">
    <property type="entry name" value="ATP-DEPENDENT CLP PROTEASE ATP-BINDING SUBUNIT CLPX-LIKE, MITOCHONDRIAL"/>
    <property type="match status" value="1"/>
</dbReference>
<dbReference type="EMBL" id="AHMI02000239">
    <property type="protein sequence ID" value="EMY13395.1"/>
    <property type="molecule type" value="Genomic_DNA"/>
</dbReference>
<dbReference type="Pfam" id="PF10431">
    <property type="entry name" value="ClpB_D2-small"/>
    <property type="match status" value="1"/>
</dbReference>
<dbReference type="GO" id="GO:0046872">
    <property type="term" value="F:metal ion binding"/>
    <property type="evidence" value="ECO:0007669"/>
    <property type="project" value="UniProtKB-KW"/>
</dbReference>
<keyword evidence="5" id="KW-0143">Chaperone</keyword>
<proteinExistence type="predicted"/>
<dbReference type="InterPro" id="IPR003959">
    <property type="entry name" value="ATPase_AAA_core"/>
</dbReference>
<evidence type="ECO:0000256" key="3">
    <source>
        <dbReference type="ARBA" id="ARBA00022833"/>
    </source>
</evidence>
<dbReference type="NCBIfam" id="TIGR00382">
    <property type="entry name" value="clpX"/>
    <property type="match status" value="1"/>
</dbReference>
<keyword evidence="8" id="KW-0378">Hydrolase</keyword>
<dbReference type="InterPro" id="IPR003593">
    <property type="entry name" value="AAA+_ATPase"/>
</dbReference>
<dbReference type="CDD" id="cd19497">
    <property type="entry name" value="RecA-like_ClpX"/>
    <property type="match status" value="1"/>
</dbReference>
<dbReference type="InterPro" id="IPR027417">
    <property type="entry name" value="P-loop_NTPase"/>
</dbReference>
<dbReference type="FunFam" id="3.40.50.300:FF:000005">
    <property type="entry name" value="ATP-dependent Clp protease ATP-binding subunit ClpX"/>
    <property type="match status" value="1"/>
</dbReference>